<feature type="compositionally biased region" description="Low complexity" evidence="1">
    <location>
        <begin position="109"/>
        <end position="127"/>
    </location>
</feature>
<feature type="region of interest" description="Disordered" evidence="1">
    <location>
        <begin position="52"/>
        <end position="134"/>
    </location>
</feature>
<comment type="caution">
    <text evidence="2">The sequence shown here is derived from an EMBL/GenBank/DDBJ whole genome shotgun (WGS) entry which is preliminary data.</text>
</comment>
<feature type="compositionally biased region" description="Low complexity" evidence="1">
    <location>
        <begin position="18"/>
        <end position="34"/>
    </location>
</feature>
<evidence type="ECO:0000256" key="1">
    <source>
        <dbReference type="SAM" id="MobiDB-lite"/>
    </source>
</evidence>
<feature type="region of interest" description="Disordered" evidence="1">
    <location>
        <begin position="1"/>
        <end position="34"/>
    </location>
</feature>
<organism evidence="2 3">
    <name type="scientific">Trinickia soli</name>
    <dbReference type="NCBI Taxonomy" id="380675"/>
    <lineage>
        <taxon>Bacteria</taxon>
        <taxon>Pseudomonadati</taxon>
        <taxon>Pseudomonadota</taxon>
        <taxon>Betaproteobacteria</taxon>
        <taxon>Burkholderiales</taxon>
        <taxon>Burkholderiaceae</taxon>
        <taxon>Trinickia</taxon>
    </lineage>
</organism>
<gene>
    <name evidence="2" type="ORF">C0Z19_07315</name>
</gene>
<sequence>MANEPWTAADGGHTRPDATANVTTAAASARSEAGAPVKIAAFERIAALPVRRGARAAHAPPIAAEGSSPRHPSRHTMFSFFKRFKGGKAADTAPDTPAAEAPSPQPGDVPATAPVAPATPAVAATPTLAEGRHG</sequence>
<reference evidence="2 3" key="1">
    <citation type="submission" date="2018-01" db="EMBL/GenBank/DDBJ databases">
        <title>Whole genome analyses suggest that Burkholderia sensu lato contains two further novel genera in the rhizoxinica-symbiotica group Mycetohabitans gen. nov., and Trinickia gen. nov.: implications for the evolution of diazotrophy and nodulation in the Burkholderiaceae.</title>
        <authorList>
            <person name="Estrada-de los Santos P."/>
            <person name="Palmer M."/>
            <person name="Chavez-Ramirez B."/>
            <person name="Beukes C."/>
            <person name="Steenkamp E.T."/>
            <person name="Hirsch A.M."/>
            <person name="Manyaka P."/>
            <person name="Maluk M."/>
            <person name="Lafos M."/>
            <person name="Crook M."/>
            <person name="Gross E."/>
            <person name="Simon M.F."/>
            <person name="Bueno dos Reis Junior F."/>
            <person name="Poole P.S."/>
            <person name="Venter S.N."/>
            <person name="James E.K."/>
        </authorList>
    </citation>
    <scope>NUCLEOTIDE SEQUENCE [LARGE SCALE GENOMIC DNA]</scope>
    <source>
        <strain evidence="2 3">GP25-8</strain>
    </source>
</reference>
<dbReference type="EMBL" id="PNYB01000004">
    <property type="protein sequence ID" value="PMS26721.1"/>
    <property type="molecule type" value="Genomic_DNA"/>
</dbReference>
<evidence type="ECO:0000313" key="3">
    <source>
        <dbReference type="Proteomes" id="UP000235347"/>
    </source>
</evidence>
<keyword evidence="3" id="KW-1185">Reference proteome</keyword>
<dbReference type="Proteomes" id="UP000235347">
    <property type="component" value="Unassembled WGS sequence"/>
</dbReference>
<dbReference type="AlphaFoldDB" id="A0A2N7WBG0"/>
<name>A0A2N7WBG0_9BURK</name>
<accession>A0A2N7WBG0</accession>
<protein>
    <submittedName>
        <fullName evidence="2">Uncharacterized protein</fullName>
    </submittedName>
</protein>
<evidence type="ECO:0000313" key="2">
    <source>
        <dbReference type="EMBL" id="PMS26721.1"/>
    </source>
</evidence>
<feature type="compositionally biased region" description="Low complexity" evidence="1">
    <location>
        <begin position="89"/>
        <end position="102"/>
    </location>
</feature>
<proteinExistence type="predicted"/>